<keyword evidence="4" id="KW-0808">Transferase</keyword>
<dbReference type="EC" id="2.4.-.-" evidence="4"/>
<evidence type="ECO:0000259" key="3">
    <source>
        <dbReference type="Pfam" id="PF00535"/>
    </source>
</evidence>
<dbReference type="PANTHER" id="PTHR43630:SF2">
    <property type="entry name" value="GLYCOSYLTRANSFERASE"/>
    <property type="match status" value="1"/>
</dbReference>
<feature type="domain" description="Glycosyltransferase 2-like" evidence="3">
    <location>
        <begin position="6"/>
        <end position="113"/>
    </location>
</feature>
<gene>
    <name evidence="4" type="ORF">ACFSKP_08175</name>
</gene>
<dbReference type="CDD" id="cd02511">
    <property type="entry name" value="Beta4Glucosyltransferase"/>
    <property type="match status" value="1"/>
</dbReference>
<dbReference type="PANTHER" id="PTHR43630">
    <property type="entry name" value="POLY-BETA-1,6-N-ACETYL-D-GLUCOSAMINE SYNTHASE"/>
    <property type="match status" value="1"/>
</dbReference>
<protein>
    <submittedName>
        <fullName evidence="4">Glycosyltransferase family 2 protein</fullName>
        <ecNumber evidence="4">2.4.-.-</ecNumber>
    </submittedName>
</protein>
<evidence type="ECO:0000313" key="5">
    <source>
        <dbReference type="Proteomes" id="UP001597374"/>
    </source>
</evidence>
<keyword evidence="2" id="KW-1133">Transmembrane helix</keyword>
<keyword evidence="2" id="KW-0812">Transmembrane</keyword>
<dbReference type="Pfam" id="PF00535">
    <property type="entry name" value="Glycos_transf_2"/>
    <property type="match status" value="1"/>
</dbReference>
<keyword evidence="5" id="KW-1185">Reference proteome</keyword>
<dbReference type="RefSeq" id="WP_250427918.1">
    <property type="nucleotide sequence ID" value="NZ_JALPRR010000001.1"/>
</dbReference>
<dbReference type="InterPro" id="IPR001173">
    <property type="entry name" value="Glyco_trans_2-like"/>
</dbReference>
<evidence type="ECO:0000313" key="4">
    <source>
        <dbReference type="EMBL" id="MFD2246227.1"/>
    </source>
</evidence>
<organism evidence="4 5">
    <name type="scientific">Pontibacter ruber</name>
    <dbReference type="NCBI Taxonomy" id="1343895"/>
    <lineage>
        <taxon>Bacteria</taxon>
        <taxon>Pseudomonadati</taxon>
        <taxon>Bacteroidota</taxon>
        <taxon>Cytophagia</taxon>
        <taxon>Cytophagales</taxon>
        <taxon>Hymenobacteraceae</taxon>
        <taxon>Pontibacter</taxon>
    </lineage>
</organism>
<comment type="similarity">
    <text evidence="1">Belongs to the glycosyltransferase 2 family. WaaE/KdtX subfamily.</text>
</comment>
<comment type="caution">
    <text evidence="4">The sequence shown here is derived from an EMBL/GenBank/DDBJ whole genome shotgun (WGS) entry which is preliminary data.</text>
</comment>
<keyword evidence="4" id="KW-0328">Glycosyltransferase</keyword>
<reference evidence="5" key="1">
    <citation type="journal article" date="2019" name="Int. J. Syst. Evol. Microbiol.">
        <title>The Global Catalogue of Microorganisms (GCM) 10K type strain sequencing project: providing services to taxonomists for standard genome sequencing and annotation.</title>
        <authorList>
            <consortium name="The Broad Institute Genomics Platform"/>
            <consortium name="The Broad Institute Genome Sequencing Center for Infectious Disease"/>
            <person name="Wu L."/>
            <person name="Ma J."/>
        </authorList>
    </citation>
    <scope>NUCLEOTIDE SEQUENCE [LARGE SCALE GENOMIC DNA]</scope>
    <source>
        <strain evidence="5">CGMCC 4.1782</strain>
    </source>
</reference>
<keyword evidence="2" id="KW-0472">Membrane</keyword>
<dbReference type="Gene3D" id="3.90.550.10">
    <property type="entry name" value="Spore Coat Polysaccharide Biosynthesis Protein SpsA, Chain A"/>
    <property type="match status" value="1"/>
</dbReference>
<proteinExistence type="inferred from homology"/>
<accession>A0ABW5CV40</accession>
<name>A0ABW5CV40_9BACT</name>
<evidence type="ECO:0000256" key="2">
    <source>
        <dbReference type="SAM" id="Phobius"/>
    </source>
</evidence>
<dbReference type="Proteomes" id="UP001597374">
    <property type="component" value="Unassembled WGS sequence"/>
</dbReference>
<dbReference type="InterPro" id="IPR029044">
    <property type="entry name" value="Nucleotide-diphossugar_trans"/>
</dbReference>
<sequence>MHGITAIIICKNESENIAAALETVLWADEVLVVDSYSTDDTLDIAARYPIKILQRVFDNYSRQRNWATEQAANNWVLMLDADERVTEELAHEIRKLLQATPAHQAYKIFRRNYFMGQQVRFSGWQNDGVVRLFDRTHCRYSDKNVHEELVVTGATGTLQHKILHYTYKNLPHYLDKWNKYSWLSAQDKAKKTKQVTLFHLAVKPWARFMRQYFLKLGILDGRVGFVIAYLAASSVFMRYLKIWRLQEENYKLD</sequence>
<dbReference type="SUPFAM" id="SSF53448">
    <property type="entry name" value="Nucleotide-diphospho-sugar transferases"/>
    <property type="match status" value="1"/>
</dbReference>
<feature type="transmembrane region" description="Helical" evidence="2">
    <location>
        <begin position="212"/>
        <end position="232"/>
    </location>
</feature>
<dbReference type="EMBL" id="JBHUIM010000001">
    <property type="protein sequence ID" value="MFD2246227.1"/>
    <property type="molecule type" value="Genomic_DNA"/>
</dbReference>
<evidence type="ECO:0000256" key="1">
    <source>
        <dbReference type="ARBA" id="ARBA00038494"/>
    </source>
</evidence>
<dbReference type="GO" id="GO:0016757">
    <property type="term" value="F:glycosyltransferase activity"/>
    <property type="evidence" value="ECO:0007669"/>
    <property type="project" value="UniProtKB-KW"/>
</dbReference>